<dbReference type="Gene3D" id="1.10.472.80">
    <property type="entry name" value="Ypt/Rab-GAP domain of gyp1p, domain 3"/>
    <property type="match status" value="1"/>
</dbReference>
<organism evidence="2 3">
    <name type="scientific">Lichtheimia corymbifera JMRC:FSU:9682</name>
    <dbReference type="NCBI Taxonomy" id="1263082"/>
    <lineage>
        <taxon>Eukaryota</taxon>
        <taxon>Fungi</taxon>
        <taxon>Fungi incertae sedis</taxon>
        <taxon>Mucoromycota</taxon>
        <taxon>Mucoromycotina</taxon>
        <taxon>Mucoromycetes</taxon>
        <taxon>Mucorales</taxon>
        <taxon>Lichtheimiaceae</taxon>
        <taxon>Lichtheimia</taxon>
    </lineage>
</organism>
<accession>A0A068RWN3</accession>
<dbReference type="VEuPathDB" id="FungiDB:LCOR_05413.1"/>
<evidence type="ECO:0000313" key="2">
    <source>
        <dbReference type="EMBL" id="CDH54135.1"/>
    </source>
</evidence>
<comment type="caution">
    <text evidence="2">The sequence shown here is derived from an EMBL/GenBank/DDBJ whole genome shotgun (WGS) entry which is preliminary data.</text>
</comment>
<dbReference type="PROSITE" id="PS50086">
    <property type="entry name" value="TBC_RABGAP"/>
    <property type="match status" value="1"/>
</dbReference>
<proteinExistence type="predicted"/>
<evidence type="ECO:0000313" key="3">
    <source>
        <dbReference type="Proteomes" id="UP000027586"/>
    </source>
</evidence>
<dbReference type="PANTHER" id="PTHR22957">
    <property type="entry name" value="TBC1 DOMAIN FAMILY MEMBER GTPASE-ACTIVATING PROTEIN"/>
    <property type="match status" value="1"/>
</dbReference>
<dbReference type="AlphaFoldDB" id="A0A068RWN3"/>
<dbReference type="OrthoDB" id="27140at2759"/>
<dbReference type="Gene3D" id="1.10.10.750">
    <property type="entry name" value="Ypt/Rab-GAP domain of gyp1p, domain 1"/>
    <property type="match status" value="1"/>
</dbReference>
<dbReference type="SUPFAM" id="SSF47923">
    <property type="entry name" value="Ypt/Rab-GAP domain of gyp1p"/>
    <property type="match status" value="2"/>
</dbReference>
<evidence type="ECO:0000259" key="1">
    <source>
        <dbReference type="PROSITE" id="PS50086"/>
    </source>
</evidence>
<dbReference type="Pfam" id="PF00566">
    <property type="entry name" value="RabGAP-TBC"/>
    <property type="match status" value="1"/>
</dbReference>
<dbReference type="InterPro" id="IPR000195">
    <property type="entry name" value="Rab-GAP-TBC_dom"/>
</dbReference>
<keyword evidence="3" id="KW-1185">Reference proteome</keyword>
<dbReference type="Gene3D" id="1.10.8.270">
    <property type="entry name" value="putative rabgap domain of human tbc1 domain family member 14 like domains"/>
    <property type="match status" value="1"/>
</dbReference>
<sequence>MLQQFPSHTIATHQTNQHRLMNSNHDEAQSNYNDFNEILQSEVYVDLERLRMLARHGVPNELRGEVWKYLLGVQQADRSKELSMSKARKDDYLQMDKTDPDVAKRIRGEVSRLQRRVPMLDGRHYLARFENVIIAYLNTNRDAEYHPAMVSLCAPFIYVLNEEWDAYYCFEQVMQALDEHYTMNTVKESVAKFMTLFRYVLPELCNYFEEEEVNIHEWITSWLQYMLSREMRFEDLIRLWDAYFAMPDFLEFHPFVCLAILFNFRESLEDLEQSEIRTMLLCLPNMRIERVLVEAYNLRHESMERQLSEDGGYL</sequence>
<dbReference type="InterPro" id="IPR035969">
    <property type="entry name" value="Rab-GAP_TBC_sf"/>
</dbReference>
<dbReference type="Proteomes" id="UP000027586">
    <property type="component" value="Unassembled WGS sequence"/>
</dbReference>
<dbReference type="EMBL" id="CBTN010000021">
    <property type="protein sequence ID" value="CDH54135.1"/>
    <property type="molecule type" value="Genomic_DNA"/>
</dbReference>
<dbReference type="PANTHER" id="PTHR22957:SF268">
    <property type="entry name" value="ANKYRIN REPEAT-CONTAINING PROTEIN"/>
    <property type="match status" value="1"/>
</dbReference>
<feature type="domain" description="Rab-GAP TBC" evidence="1">
    <location>
        <begin position="57"/>
        <end position="247"/>
    </location>
</feature>
<protein>
    <submittedName>
        <fullName evidence="2">Ankyrin repeat-containing protein</fullName>
    </submittedName>
</protein>
<dbReference type="STRING" id="1263082.A0A068RWN3"/>
<dbReference type="SMART" id="SM00164">
    <property type="entry name" value="TBC"/>
    <property type="match status" value="1"/>
</dbReference>
<gene>
    <name evidence="2" type="ORF">LCOR_05413.1</name>
</gene>
<dbReference type="GO" id="GO:0005096">
    <property type="term" value="F:GTPase activator activity"/>
    <property type="evidence" value="ECO:0007669"/>
    <property type="project" value="TreeGrafter"/>
</dbReference>
<reference evidence="2" key="1">
    <citation type="submission" date="2013-08" db="EMBL/GenBank/DDBJ databases">
        <title>Gene expansion shapes genome architecture in the human pathogen Lichtheimia corymbifera: an evolutionary genomics analysis in the ancient terrestrial Mucorales (Mucoromycotina).</title>
        <authorList>
            <person name="Schwartze V.U."/>
            <person name="Winter S."/>
            <person name="Shelest E."/>
            <person name="Marcet-Houben M."/>
            <person name="Horn F."/>
            <person name="Wehner S."/>
            <person name="Hoffmann K."/>
            <person name="Riege K."/>
            <person name="Sammeth M."/>
            <person name="Nowrousian M."/>
            <person name="Valiante V."/>
            <person name="Linde J."/>
            <person name="Jacobsen I.D."/>
            <person name="Marz M."/>
            <person name="Brakhage A.A."/>
            <person name="Gabaldon T."/>
            <person name="Bocker S."/>
            <person name="Voigt K."/>
        </authorList>
    </citation>
    <scope>NUCLEOTIDE SEQUENCE [LARGE SCALE GENOMIC DNA]</scope>
    <source>
        <strain evidence="2">FSU 9682</strain>
    </source>
</reference>
<name>A0A068RWN3_9FUNG</name>